<dbReference type="AlphaFoldDB" id="A0A5S4G242"/>
<feature type="domain" description="Tn3 transposase DDE" evidence="1">
    <location>
        <begin position="3"/>
        <end position="182"/>
    </location>
</feature>
<reference evidence="2 3" key="1">
    <citation type="submission" date="2019-05" db="EMBL/GenBank/DDBJ databases">
        <title>Draft genome sequence of Nonomuraea turkmeniaca DSM 43926.</title>
        <authorList>
            <person name="Saricaoglu S."/>
            <person name="Isik K."/>
        </authorList>
    </citation>
    <scope>NUCLEOTIDE SEQUENCE [LARGE SCALE GENOMIC DNA]</scope>
    <source>
        <strain evidence="2 3">DSM 43926</strain>
    </source>
</reference>
<dbReference type="EMBL" id="VCKY01000064">
    <property type="protein sequence ID" value="TMR19295.1"/>
    <property type="molecule type" value="Genomic_DNA"/>
</dbReference>
<dbReference type="Proteomes" id="UP000309128">
    <property type="component" value="Unassembled WGS sequence"/>
</dbReference>
<proteinExistence type="predicted"/>
<comment type="caution">
    <text evidence="2">The sequence shown here is derived from an EMBL/GenBank/DDBJ whole genome shotgun (WGS) entry which is preliminary data.</text>
</comment>
<organism evidence="2 3">
    <name type="scientific">Nonomuraea turkmeniaca</name>
    <dbReference type="NCBI Taxonomy" id="103838"/>
    <lineage>
        <taxon>Bacteria</taxon>
        <taxon>Bacillati</taxon>
        <taxon>Actinomycetota</taxon>
        <taxon>Actinomycetes</taxon>
        <taxon>Streptosporangiales</taxon>
        <taxon>Streptosporangiaceae</taxon>
        <taxon>Nonomuraea</taxon>
    </lineage>
</organism>
<protein>
    <recommendedName>
        <fullName evidence="1">Tn3 transposase DDE domain-containing protein</fullName>
    </recommendedName>
</protein>
<keyword evidence="3" id="KW-1185">Reference proteome</keyword>
<evidence type="ECO:0000313" key="2">
    <source>
        <dbReference type="EMBL" id="TMR19295.1"/>
    </source>
</evidence>
<gene>
    <name evidence="2" type="ORF">ETD86_20175</name>
</gene>
<sequence length="182" mass="20255">MNSDIVFGLFAICGYQFAPRIADISDAQQWWIDPADVGLADRRSTPSAAGYGRLNELNLRRVNIAAIKQHWPDMLQVAGSLVTNQVRAYDLIRMMMAEGRITSLGRAFAHYGRIFKSMHLLHVAHLEDYRRMMGAQLNVGEGRNGLARAVFFGNLGQLKRGYELGMEDQLGALGLGLNAIVY</sequence>
<dbReference type="GO" id="GO:0004803">
    <property type="term" value="F:transposase activity"/>
    <property type="evidence" value="ECO:0007669"/>
    <property type="project" value="InterPro"/>
</dbReference>
<dbReference type="Pfam" id="PF01526">
    <property type="entry name" value="DDE_Tnp_Tn3"/>
    <property type="match status" value="1"/>
</dbReference>
<evidence type="ECO:0000259" key="1">
    <source>
        <dbReference type="Pfam" id="PF01526"/>
    </source>
</evidence>
<evidence type="ECO:0000313" key="3">
    <source>
        <dbReference type="Proteomes" id="UP000309128"/>
    </source>
</evidence>
<dbReference type="OrthoDB" id="4337906at2"/>
<accession>A0A5S4G242</accession>
<dbReference type="InterPro" id="IPR002513">
    <property type="entry name" value="Tn3_Tnp_DDE_dom"/>
</dbReference>
<name>A0A5S4G242_9ACTN</name>
<dbReference type="GO" id="GO:0006313">
    <property type="term" value="P:DNA transposition"/>
    <property type="evidence" value="ECO:0007669"/>
    <property type="project" value="InterPro"/>
</dbReference>